<evidence type="ECO:0000256" key="6">
    <source>
        <dbReference type="ARBA" id="ARBA00022692"/>
    </source>
</evidence>
<evidence type="ECO:0000256" key="10">
    <source>
        <dbReference type="ARBA" id="ARBA00023136"/>
    </source>
</evidence>
<proteinExistence type="inferred from homology"/>
<dbReference type="FunFam" id="3.40.50.11660:FF:000004">
    <property type="entry name" value="Glycoprotein 3-alpha-L-fucosyltransferase A"/>
    <property type="match status" value="1"/>
</dbReference>
<organism evidence="17">
    <name type="scientific">Brugia pahangi</name>
    <name type="common">Filarial nematode worm</name>
    <dbReference type="NCBI Taxonomy" id="6280"/>
    <lineage>
        <taxon>Eukaryota</taxon>
        <taxon>Metazoa</taxon>
        <taxon>Ecdysozoa</taxon>
        <taxon>Nematoda</taxon>
        <taxon>Chromadorea</taxon>
        <taxon>Rhabditida</taxon>
        <taxon>Spirurina</taxon>
        <taxon>Spiruromorpha</taxon>
        <taxon>Filarioidea</taxon>
        <taxon>Onchocercidae</taxon>
        <taxon>Brugia</taxon>
    </lineage>
</organism>
<feature type="domain" description="Fucosyltransferase C-terminal" evidence="13">
    <location>
        <begin position="240"/>
        <end position="416"/>
    </location>
</feature>
<reference evidence="15 16" key="2">
    <citation type="submission" date="2018-11" db="EMBL/GenBank/DDBJ databases">
        <authorList>
            <consortium name="Pathogen Informatics"/>
        </authorList>
    </citation>
    <scope>NUCLEOTIDE SEQUENCE [LARGE SCALE GENOMIC DNA]</scope>
</reference>
<dbReference type="GO" id="GO:0008417">
    <property type="term" value="F:fucosyltransferase activity"/>
    <property type="evidence" value="ECO:0007669"/>
    <property type="project" value="InterPro"/>
</dbReference>
<dbReference type="UniPathway" id="UPA00378"/>
<dbReference type="Gene3D" id="3.40.50.11660">
    <property type="entry name" value="Glycosyl transferase family 10, C-terminal domain"/>
    <property type="match status" value="1"/>
</dbReference>
<evidence type="ECO:0000256" key="11">
    <source>
        <dbReference type="ARBA" id="ARBA00023180"/>
    </source>
</evidence>
<evidence type="ECO:0000256" key="12">
    <source>
        <dbReference type="RuleBase" id="RU003832"/>
    </source>
</evidence>
<evidence type="ECO:0000256" key="9">
    <source>
        <dbReference type="ARBA" id="ARBA00023034"/>
    </source>
</evidence>
<dbReference type="PANTHER" id="PTHR48438">
    <property type="entry name" value="ALPHA-(1,3)-FUCOSYLTRANSFERASE C-RELATED"/>
    <property type="match status" value="1"/>
</dbReference>
<dbReference type="Proteomes" id="UP000278627">
    <property type="component" value="Unassembled WGS sequence"/>
</dbReference>
<name>A0A0N4T2K6_BRUPA</name>
<dbReference type="Pfam" id="PF00852">
    <property type="entry name" value="Glyco_transf_10"/>
    <property type="match status" value="1"/>
</dbReference>
<protein>
    <recommendedName>
        <fullName evidence="12">Fucosyltransferase</fullName>
        <ecNumber evidence="12">2.4.1.-</ecNumber>
    </recommendedName>
</protein>
<feature type="transmembrane region" description="Helical" evidence="12">
    <location>
        <begin position="20"/>
        <end position="40"/>
    </location>
</feature>
<dbReference type="InterPro" id="IPR031481">
    <property type="entry name" value="Glyco_tran_10_N"/>
</dbReference>
<dbReference type="InterPro" id="IPR038577">
    <property type="entry name" value="GT10-like_C_sf"/>
</dbReference>
<dbReference type="Pfam" id="PF17039">
    <property type="entry name" value="Glyco_tran_10_N"/>
    <property type="match status" value="1"/>
</dbReference>
<dbReference type="EMBL" id="UZAD01000344">
    <property type="protein sequence ID" value="VDN83592.1"/>
    <property type="molecule type" value="Genomic_DNA"/>
</dbReference>
<evidence type="ECO:0000313" key="16">
    <source>
        <dbReference type="Proteomes" id="UP000278627"/>
    </source>
</evidence>
<dbReference type="GO" id="GO:0032580">
    <property type="term" value="C:Golgi cisterna membrane"/>
    <property type="evidence" value="ECO:0007669"/>
    <property type="project" value="UniProtKB-SubCell"/>
</dbReference>
<evidence type="ECO:0000256" key="3">
    <source>
        <dbReference type="ARBA" id="ARBA00008919"/>
    </source>
</evidence>
<evidence type="ECO:0000313" key="15">
    <source>
        <dbReference type="EMBL" id="VDN83592.1"/>
    </source>
</evidence>
<sequence>MSKTIYESIVRCLQRLLYRFRYFLIIIAITYGFIMLSYNLRNYKLQRKEISDDDDNVLEKQIINNQQLNYAKMYEQESDIHNSMNAIPLNSSQHGVIMIENIVGEDSNVTRQRFIPPENIGESVKIIELSNEITQISNINMGGCKEWKCIIHSRKSDMIMPIAEAVLMSSPKESYQRYPNQYYVLFTQESPANYPVIDLSFNLSLNFIRNSPISSPYGYTVKLAKASKPIGSIIHGDIIQNKTIPIAWFVSNCRTASQRERYVKHLKKYLTVDIFGSCGNMRCKQNDASCESQLDNVYYFYLSFENSICENYITEKLWKHGYGHDIIPIVLKRSIVERYVPPHSFIAVDDFTTIRDLANYLKYLMHNLSAYKEYFEWRRDYKVLFLDGNIHDQLERPWGFCQLCRLLWMKPRPKYVIENFTIFWDNKCESSGTLVNRILQEEKLTKKKN</sequence>
<evidence type="ECO:0000313" key="17">
    <source>
        <dbReference type="WBParaSite" id="BPAG_0000243601-mRNA-1"/>
    </source>
</evidence>
<keyword evidence="7" id="KW-0735">Signal-anchor</keyword>
<comment type="pathway">
    <text evidence="2">Protein modification; protein glycosylation.</text>
</comment>
<evidence type="ECO:0000256" key="1">
    <source>
        <dbReference type="ARBA" id="ARBA00004447"/>
    </source>
</evidence>
<dbReference type="PANTHER" id="PTHR48438:SF1">
    <property type="entry name" value="ALPHA-(1,3)-FUCOSYLTRANSFERASE C-RELATED"/>
    <property type="match status" value="1"/>
</dbReference>
<keyword evidence="10 12" id="KW-0472">Membrane</keyword>
<keyword evidence="11" id="KW-0325">Glycoprotein</keyword>
<dbReference type="STRING" id="6280.A0A0N4T2K6"/>
<keyword evidence="16" id="KW-1185">Reference proteome</keyword>
<evidence type="ECO:0000256" key="2">
    <source>
        <dbReference type="ARBA" id="ARBA00004922"/>
    </source>
</evidence>
<keyword evidence="5 12" id="KW-0808">Transferase</keyword>
<dbReference type="InterPro" id="IPR055270">
    <property type="entry name" value="Glyco_tran_10_C"/>
</dbReference>
<feature type="domain" description="Fucosyltransferase N-terminal" evidence="14">
    <location>
        <begin position="138"/>
        <end position="218"/>
    </location>
</feature>
<evidence type="ECO:0000256" key="7">
    <source>
        <dbReference type="ARBA" id="ARBA00022968"/>
    </source>
</evidence>
<accession>A0A0N4T2K6</accession>
<evidence type="ECO:0000259" key="13">
    <source>
        <dbReference type="Pfam" id="PF00852"/>
    </source>
</evidence>
<evidence type="ECO:0000256" key="8">
    <source>
        <dbReference type="ARBA" id="ARBA00022989"/>
    </source>
</evidence>
<dbReference type="AlphaFoldDB" id="A0A0N4T2K6"/>
<dbReference type="InterPro" id="IPR001503">
    <property type="entry name" value="Glyco_trans_10"/>
</dbReference>
<evidence type="ECO:0000256" key="4">
    <source>
        <dbReference type="ARBA" id="ARBA00022676"/>
    </source>
</evidence>
<dbReference type="SUPFAM" id="SSF53756">
    <property type="entry name" value="UDP-Glycosyltransferase/glycogen phosphorylase"/>
    <property type="match status" value="1"/>
</dbReference>
<reference evidence="17" key="1">
    <citation type="submission" date="2017-02" db="UniProtKB">
        <authorList>
            <consortium name="WormBaseParasite"/>
        </authorList>
    </citation>
    <scope>IDENTIFICATION</scope>
</reference>
<keyword evidence="4 12" id="KW-0328">Glycosyltransferase</keyword>
<keyword evidence="6 12" id="KW-0812">Transmembrane</keyword>
<evidence type="ECO:0000256" key="5">
    <source>
        <dbReference type="ARBA" id="ARBA00022679"/>
    </source>
</evidence>
<dbReference type="WBParaSite" id="BPAG_0000243601-mRNA-1">
    <property type="protein sequence ID" value="BPAG_0000243601-mRNA-1"/>
    <property type="gene ID" value="BPAG_0000243601"/>
</dbReference>
<keyword evidence="9 12" id="KW-0333">Golgi apparatus</keyword>
<keyword evidence="8 12" id="KW-1133">Transmembrane helix</keyword>
<comment type="similarity">
    <text evidence="3 12">Belongs to the glycosyltransferase 10 family.</text>
</comment>
<comment type="subcellular location">
    <subcellularLocation>
        <location evidence="1 12">Golgi apparatus</location>
        <location evidence="1 12">Golgi stack membrane</location>
        <topology evidence="1 12">Single-pass type II membrane protein</topology>
    </subcellularLocation>
</comment>
<gene>
    <name evidence="15" type="ORF">BPAG_LOCUS2406</name>
</gene>
<dbReference type="EC" id="2.4.1.-" evidence="12"/>
<evidence type="ECO:0000259" key="14">
    <source>
        <dbReference type="Pfam" id="PF17039"/>
    </source>
</evidence>